<dbReference type="KEGG" id="psco:LY89DRAFT_621109"/>
<evidence type="ECO:0000313" key="3">
    <source>
        <dbReference type="EMBL" id="KUJ14565.1"/>
    </source>
</evidence>
<name>A0A194X301_MOLSC</name>
<dbReference type="EMBL" id="KQ947420">
    <property type="protein sequence ID" value="KUJ14565.1"/>
    <property type="molecule type" value="Genomic_DNA"/>
</dbReference>
<sequence>MHFCFLAVIQLSIFALEGLTSPDSRHKHVVQDVGIVSSTSSSLTSKSSSSSIRITVTSILKSTSVTLKSTASTSESTIPSLKSTSLSSKSSSLSSKTASLSFQPTTSTAKSTTLTLKSSSSTVQTSIVVPLIKSISSSTSALLINLTPTSPANSGKRGIPYNSPATNIQHFNASGSKVTWAFNWDSLMDTDFPSYLEFVPMLWGNSSVHTTNWKKNVQNALSRGSKAVLAFNEPDACGGGQSCLTPQAAANAYLTYVQPFAGQVKLGGPAVTEVGTAWLLEFLALCANCTIDFIPMHIYNSATNIAYYQAHMKDIANQTGWPIWLTEFSATGNQTVFLQTLMPWMDAQPFIQRYAWFMCSPGYSGSTCGADGYPTALGQVYELF</sequence>
<dbReference type="RefSeq" id="XP_018068920.1">
    <property type="nucleotide sequence ID" value="XM_018210935.1"/>
</dbReference>
<keyword evidence="4" id="KW-1185">Reference proteome</keyword>
<dbReference type="PANTHER" id="PTHR34154">
    <property type="entry name" value="ALKALI-SENSITIVE LINKAGE PROTEIN 1"/>
    <property type="match status" value="1"/>
</dbReference>
<evidence type="ECO:0000259" key="2">
    <source>
        <dbReference type="Pfam" id="PF11790"/>
    </source>
</evidence>
<dbReference type="InterPro" id="IPR024655">
    <property type="entry name" value="Asl1_glyco_hydro_catalytic"/>
</dbReference>
<evidence type="ECO:0000256" key="1">
    <source>
        <dbReference type="SAM" id="SignalP"/>
    </source>
</evidence>
<keyword evidence="1" id="KW-0732">Signal</keyword>
<dbReference type="InterPro" id="IPR053183">
    <property type="entry name" value="ASL1"/>
</dbReference>
<dbReference type="Gene3D" id="3.20.20.80">
    <property type="entry name" value="Glycosidases"/>
    <property type="match status" value="1"/>
</dbReference>
<gene>
    <name evidence="3" type="ORF">LY89DRAFT_621109</name>
</gene>
<dbReference type="PANTHER" id="PTHR34154:SF10">
    <property type="entry name" value="ASL1-LIKE GLYCOSYL HYDROLASE CATALYTIC DOMAIN-CONTAINING PROTEIN"/>
    <property type="match status" value="1"/>
</dbReference>
<dbReference type="AlphaFoldDB" id="A0A194X301"/>
<dbReference type="GeneID" id="28820661"/>
<dbReference type="SUPFAM" id="SSF51445">
    <property type="entry name" value="(Trans)glycosidases"/>
    <property type="match status" value="1"/>
</dbReference>
<feature type="chain" id="PRO_5008267851" description="Asl1-like glycosyl hydrolase catalytic domain-containing protein" evidence="1">
    <location>
        <begin position="21"/>
        <end position="384"/>
    </location>
</feature>
<dbReference type="OrthoDB" id="5985073at2759"/>
<organism evidence="3 4">
    <name type="scientific">Mollisia scopiformis</name>
    <name type="common">Conifer needle endophyte fungus</name>
    <name type="synonym">Phialocephala scopiformis</name>
    <dbReference type="NCBI Taxonomy" id="149040"/>
    <lineage>
        <taxon>Eukaryota</taxon>
        <taxon>Fungi</taxon>
        <taxon>Dikarya</taxon>
        <taxon>Ascomycota</taxon>
        <taxon>Pezizomycotina</taxon>
        <taxon>Leotiomycetes</taxon>
        <taxon>Helotiales</taxon>
        <taxon>Mollisiaceae</taxon>
        <taxon>Mollisia</taxon>
    </lineage>
</organism>
<feature type="domain" description="Asl1-like glycosyl hydrolase catalytic" evidence="2">
    <location>
        <begin position="159"/>
        <end position="381"/>
    </location>
</feature>
<accession>A0A194X301</accession>
<dbReference type="GO" id="GO:0009277">
    <property type="term" value="C:fungal-type cell wall"/>
    <property type="evidence" value="ECO:0007669"/>
    <property type="project" value="TreeGrafter"/>
</dbReference>
<evidence type="ECO:0000313" key="4">
    <source>
        <dbReference type="Proteomes" id="UP000070700"/>
    </source>
</evidence>
<dbReference type="GO" id="GO:0071966">
    <property type="term" value="P:fungal-type cell wall polysaccharide metabolic process"/>
    <property type="evidence" value="ECO:0007669"/>
    <property type="project" value="TreeGrafter"/>
</dbReference>
<dbReference type="Pfam" id="PF11790">
    <property type="entry name" value="Glyco_hydro_cc"/>
    <property type="match status" value="1"/>
</dbReference>
<protein>
    <recommendedName>
        <fullName evidence="2">Asl1-like glycosyl hydrolase catalytic domain-containing protein</fullName>
    </recommendedName>
</protein>
<dbReference type="InParanoid" id="A0A194X301"/>
<dbReference type="Proteomes" id="UP000070700">
    <property type="component" value="Unassembled WGS sequence"/>
</dbReference>
<feature type="signal peptide" evidence="1">
    <location>
        <begin position="1"/>
        <end position="20"/>
    </location>
</feature>
<dbReference type="STRING" id="149040.A0A194X301"/>
<dbReference type="InterPro" id="IPR017853">
    <property type="entry name" value="GH"/>
</dbReference>
<proteinExistence type="predicted"/>
<reference evidence="3 4" key="1">
    <citation type="submission" date="2015-10" db="EMBL/GenBank/DDBJ databases">
        <title>Full genome of DAOMC 229536 Phialocephala scopiformis, a fungal endophyte of spruce producing the potent anti-insectan compound rugulosin.</title>
        <authorList>
            <consortium name="DOE Joint Genome Institute"/>
            <person name="Walker A.K."/>
            <person name="Frasz S.L."/>
            <person name="Seifert K.A."/>
            <person name="Miller J.D."/>
            <person name="Mondo S.J."/>
            <person name="Labutti K."/>
            <person name="Lipzen A."/>
            <person name="Dockter R."/>
            <person name="Kennedy M."/>
            <person name="Grigoriev I.V."/>
            <person name="Spatafora J.W."/>
        </authorList>
    </citation>
    <scope>NUCLEOTIDE SEQUENCE [LARGE SCALE GENOMIC DNA]</scope>
    <source>
        <strain evidence="3 4">CBS 120377</strain>
    </source>
</reference>